<evidence type="ECO:0000313" key="4">
    <source>
        <dbReference type="Proteomes" id="UP000655225"/>
    </source>
</evidence>
<name>A0A834ZXQ2_TETSI</name>
<keyword evidence="2" id="KW-0812">Transmembrane</keyword>
<dbReference type="AlphaFoldDB" id="A0A834ZXQ2"/>
<gene>
    <name evidence="3" type="ORF">HHK36_001677</name>
</gene>
<evidence type="ECO:0000313" key="3">
    <source>
        <dbReference type="EMBL" id="KAF8413685.1"/>
    </source>
</evidence>
<evidence type="ECO:0000256" key="2">
    <source>
        <dbReference type="SAM" id="Phobius"/>
    </source>
</evidence>
<sequence length="451" mass="51078">MINTLKQTPEQKREFEVERRKLERRNPLEFGGSRGIQGEEELKSLRFWTFLVMIVMFAKTCKVVSTMATYCSESDNDGALAGLPGLPSPHLASASVTTLSLNCIPSGSGKLIWPELLRAKEDVTREGSFVGDINFLGRHSGHCRIYIIVGNVVLQDASPQPESDGATKVASHVSAIAGGQYTLNFTDVSGTVHIGSGWTNSKVSEAGSMVTLLLLQARRQWINYFSRHDERSYAIPPLQQMHLDKGKEQRKCSEKEKQRKEDSDRRDHDQDDRNLGHKSNRDFNNMQRHPHKRNSARRVEDSIVKQLHQGGEEPHMYAKIYNVKSSWGQQDKCLGRVRRLIVAFGSCSVRSLRLKRWMRFGTLPSTKKVTGKSHRGILVIANALHNYDIESWFLLFAFRVIVVVVTTCKVFTLLFVAYCIARMKKSGEFFLVKRMPVVSIIGGFIQKFCFP</sequence>
<dbReference type="EMBL" id="JABCRI010000001">
    <property type="protein sequence ID" value="KAF8413685.1"/>
    <property type="molecule type" value="Genomic_DNA"/>
</dbReference>
<feature type="compositionally biased region" description="Basic and acidic residues" evidence="1">
    <location>
        <begin position="242"/>
        <end position="281"/>
    </location>
</feature>
<dbReference type="OrthoDB" id="10265969at2759"/>
<feature type="transmembrane region" description="Helical" evidence="2">
    <location>
        <begin position="392"/>
        <end position="421"/>
    </location>
</feature>
<proteinExistence type="predicted"/>
<organism evidence="3 4">
    <name type="scientific">Tetracentron sinense</name>
    <name type="common">Spur-leaf</name>
    <dbReference type="NCBI Taxonomy" id="13715"/>
    <lineage>
        <taxon>Eukaryota</taxon>
        <taxon>Viridiplantae</taxon>
        <taxon>Streptophyta</taxon>
        <taxon>Embryophyta</taxon>
        <taxon>Tracheophyta</taxon>
        <taxon>Spermatophyta</taxon>
        <taxon>Magnoliopsida</taxon>
        <taxon>Trochodendrales</taxon>
        <taxon>Trochodendraceae</taxon>
        <taxon>Tetracentron</taxon>
    </lineage>
</organism>
<dbReference type="Proteomes" id="UP000655225">
    <property type="component" value="Unassembled WGS sequence"/>
</dbReference>
<reference evidence="3 4" key="1">
    <citation type="submission" date="2020-04" db="EMBL/GenBank/DDBJ databases">
        <title>Plant Genome Project.</title>
        <authorList>
            <person name="Zhang R.-G."/>
        </authorList>
    </citation>
    <scope>NUCLEOTIDE SEQUENCE [LARGE SCALE GENOMIC DNA]</scope>
    <source>
        <strain evidence="3">YNK0</strain>
        <tissue evidence="3">Leaf</tissue>
    </source>
</reference>
<feature type="region of interest" description="Disordered" evidence="1">
    <location>
        <begin position="236"/>
        <end position="299"/>
    </location>
</feature>
<comment type="caution">
    <text evidence="3">The sequence shown here is derived from an EMBL/GenBank/DDBJ whole genome shotgun (WGS) entry which is preliminary data.</text>
</comment>
<accession>A0A834ZXQ2</accession>
<protein>
    <submittedName>
        <fullName evidence="3">Uncharacterized protein</fullName>
    </submittedName>
</protein>
<keyword evidence="2" id="KW-1133">Transmembrane helix</keyword>
<keyword evidence="2" id="KW-0472">Membrane</keyword>
<evidence type="ECO:0000256" key="1">
    <source>
        <dbReference type="SAM" id="MobiDB-lite"/>
    </source>
</evidence>
<keyword evidence="4" id="KW-1185">Reference proteome</keyword>